<protein>
    <submittedName>
        <fullName evidence="1">Uncharacterized protein</fullName>
    </submittedName>
</protein>
<organism evidence="1 2">
    <name type="scientific">Trichomalopsis sarcophagae</name>
    <dbReference type="NCBI Taxonomy" id="543379"/>
    <lineage>
        <taxon>Eukaryota</taxon>
        <taxon>Metazoa</taxon>
        <taxon>Ecdysozoa</taxon>
        <taxon>Arthropoda</taxon>
        <taxon>Hexapoda</taxon>
        <taxon>Insecta</taxon>
        <taxon>Pterygota</taxon>
        <taxon>Neoptera</taxon>
        <taxon>Endopterygota</taxon>
        <taxon>Hymenoptera</taxon>
        <taxon>Apocrita</taxon>
        <taxon>Proctotrupomorpha</taxon>
        <taxon>Chalcidoidea</taxon>
        <taxon>Pteromalidae</taxon>
        <taxon>Pteromalinae</taxon>
        <taxon>Trichomalopsis</taxon>
    </lineage>
</organism>
<comment type="caution">
    <text evidence="1">The sequence shown here is derived from an EMBL/GenBank/DDBJ whole genome shotgun (WGS) entry which is preliminary data.</text>
</comment>
<feature type="non-terminal residue" evidence="1">
    <location>
        <position position="87"/>
    </location>
</feature>
<keyword evidence="2" id="KW-1185">Reference proteome</keyword>
<accession>A0A232EPL8</accession>
<dbReference type="AlphaFoldDB" id="A0A232EPL8"/>
<evidence type="ECO:0000313" key="1">
    <source>
        <dbReference type="EMBL" id="OXU20256.1"/>
    </source>
</evidence>
<dbReference type="EMBL" id="NNAY01002941">
    <property type="protein sequence ID" value="OXU20256.1"/>
    <property type="molecule type" value="Genomic_DNA"/>
</dbReference>
<evidence type="ECO:0000313" key="2">
    <source>
        <dbReference type="Proteomes" id="UP000215335"/>
    </source>
</evidence>
<proteinExistence type="predicted"/>
<dbReference type="Proteomes" id="UP000215335">
    <property type="component" value="Unassembled WGS sequence"/>
</dbReference>
<gene>
    <name evidence="1" type="ORF">TSAR_005420</name>
</gene>
<reference evidence="1 2" key="1">
    <citation type="journal article" date="2017" name="Curr. Biol.">
        <title>The Evolution of Venom by Co-option of Single-Copy Genes.</title>
        <authorList>
            <person name="Martinson E.O."/>
            <person name="Mrinalini"/>
            <person name="Kelkar Y.D."/>
            <person name="Chang C.H."/>
            <person name="Werren J.H."/>
        </authorList>
    </citation>
    <scope>NUCLEOTIDE SEQUENCE [LARGE SCALE GENOMIC DNA]</scope>
    <source>
        <strain evidence="1 2">Alberta</strain>
        <tissue evidence="1">Whole body</tissue>
    </source>
</reference>
<name>A0A232EPL8_9HYME</name>
<sequence length="87" mass="10127">MYARNSSIRDLAAVFTRAIPARTYAEEDGTQVWREKTKPKRQPCPDALIRRCSLVRRCSEVLEMAERQGRSRYLTISILHIITIMCQ</sequence>